<evidence type="ECO:0000313" key="1">
    <source>
        <dbReference type="EMBL" id="QPB08252.1"/>
    </source>
</evidence>
<proteinExistence type="predicted"/>
<organism evidence="1 2">
    <name type="scientific">Synechococcus phage S-H9-1</name>
    <dbReference type="NCBI Taxonomy" id="2783674"/>
    <lineage>
        <taxon>Viruses</taxon>
        <taxon>Duplodnaviria</taxon>
        <taxon>Heunggongvirae</taxon>
        <taxon>Uroviricota</taxon>
        <taxon>Caudoviricetes</taxon>
        <taxon>Pantevenvirales</taxon>
        <taxon>Kyanoviridae</taxon>
        <taxon>Scyllavirus</taxon>
        <taxon>Scyllavirus aitchnine</taxon>
    </lineage>
</organism>
<dbReference type="Proteomes" id="UP000663288">
    <property type="component" value="Segment"/>
</dbReference>
<keyword evidence="2" id="KW-1185">Reference proteome</keyword>
<protein>
    <submittedName>
        <fullName evidence="1">Uncharacterized protein</fullName>
    </submittedName>
</protein>
<name>A0A873WH21_9CAUD</name>
<sequence>MNVELSQEEYQHILELRRSKYYLDITDDEYETIRNTRELKKSHTDKYIENVQKIQREATSSYITRCATELLDRISKLKSEEITLSEFVTSSKFLTQFTEGSPEKMQAEALNHIITALAQVYPN</sequence>
<evidence type="ECO:0000313" key="2">
    <source>
        <dbReference type="Proteomes" id="UP000663288"/>
    </source>
</evidence>
<accession>A0A873WH21</accession>
<reference evidence="1" key="1">
    <citation type="submission" date="2020-10" db="EMBL/GenBank/DDBJ databases">
        <title>The Isolation and Genome Sequence of a Novel Cyanophage S-H9-1 from the Yellow Sea, China.</title>
        <authorList>
            <person name="Jiang T."/>
        </authorList>
    </citation>
    <scope>NUCLEOTIDE SEQUENCE</scope>
</reference>
<dbReference type="EMBL" id="MW117966">
    <property type="protein sequence ID" value="QPB08252.1"/>
    <property type="molecule type" value="Genomic_DNA"/>
</dbReference>
<dbReference type="RefSeq" id="YP_010669668.1">
    <property type="nucleotide sequence ID" value="NC_070961.1"/>
</dbReference>
<dbReference type="KEGG" id="vg:77945851"/>
<dbReference type="GeneID" id="77945851"/>